<name>A0A7W9X3G2_9BURK</name>
<gene>
    <name evidence="2" type="ORF">HD842_003955</name>
</gene>
<dbReference type="RefSeq" id="WP_183556429.1">
    <property type="nucleotide sequence ID" value="NZ_JACHBX010000004.1"/>
</dbReference>
<evidence type="ECO:0000313" key="2">
    <source>
        <dbReference type="EMBL" id="MBB6135788.1"/>
    </source>
</evidence>
<keyword evidence="1" id="KW-1133">Transmembrane helix</keyword>
<dbReference type="Gene3D" id="3.30.700.10">
    <property type="entry name" value="Glycoprotein, Type 4 Pilin"/>
    <property type="match status" value="1"/>
</dbReference>
<reference evidence="2 3" key="1">
    <citation type="submission" date="2020-08" db="EMBL/GenBank/DDBJ databases">
        <title>The Agave Microbiome: Exploring the role of microbial communities in plant adaptations to desert environments.</title>
        <authorList>
            <person name="Partida-Martinez L.P."/>
        </authorList>
    </citation>
    <scope>NUCLEOTIDE SEQUENCE [LARGE SCALE GENOMIC DNA]</scope>
    <source>
        <strain evidence="2 3">AT3.2</strain>
    </source>
</reference>
<keyword evidence="3" id="KW-1185">Reference proteome</keyword>
<keyword evidence="1" id="KW-0472">Membrane</keyword>
<dbReference type="InterPro" id="IPR045584">
    <property type="entry name" value="Pilin-like"/>
</dbReference>
<feature type="transmembrane region" description="Helical" evidence="1">
    <location>
        <begin position="71"/>
        <end position="91"/>
    </location>
</feature>
<evidence type="ECO:0000313" key="3">
    <source>
        <dbReference type="Proteomes" id="UP000540787"/>
    </source>
</evidence>
<dbReference type="AlphaFoldDB" id="A0A7W9X3G2"/>
<proteinExistence type="predicted"/>
<accession>A0A7W9X3G2</accession>
<organism evidence="2 3">
    <name type="scientific">Massilia aurea</name>
    <dbReference type="NCBI Taxonomy" id="373040"/>
    <lineage>
        <taxon>Bacteria</taxon>
        <taxon>Pseudomonadati</taxon>
        <taxon>Pseudomonadota</taxon>
        <taxon>Betaproteobacteria</taxon>
        <taxon>Burkholderiales</taxon>
        <taxon>Oxalobacteraceae</taxon>
        <taxon>Telluria group</taxon>
        <taxon>Massilia</taxon>
    </lineage>
</organism>
<dbReference type="Proteomes" id="UP000540787">
    <property type="component" value="Unassembled WGS sequence"/>
</dbReference>
<comment type="caution">
    <text evidence="2">The sequence shown here is derived from an EMBL/GenBank/DDBJ whole genome shotgun (WGS) entry which is preliminary data.</text>
</comment>
<evidence type="ECO:0000256" key="1">
    <source>
        <dbReference type="SAM" id="Phobius"/>
    </source>
</evidence>
<dbReference type="SUPFAM" id="SSF54523">
    <property type="entry name" value="Pili subunits"/>
    <property type="match status" value="1"/>
</dbReference>
<feature type="transmembrane region" description="Helical" evidence="1">
    <location>
        <begin position="119"/>
        <end position="141"/>
    </location>
</feature>
<keyword evidence="1" id="KW-0812">Transmembrane</keyword>
<sequence length="315" mass="33327">MFCSHCGAPMAPDATACAVCGKAAAVLAAPAVNLDKPSPHGLSGDIPDGVKGWSWGAFFLNWIWAIGNRSWIGLLALVPYVGWIMAFWLGFKGREMAWKNKQWDSLEHFNRVQRKWSQWGVGITVVAAILGILAAIAAPAYQDYTTRERAVQRAANQAADAAPLAGGSSIDSNADNLPTSLRTVAGLLERKTGAAGAGMLLDGQALFTGEDARWQFPLRSFKLSGGKEAILIASSGGRGNSCETLFYFLLADASGVTPTPLFGTCAPQGSIAQRGDTITIKLPDVNRASTIVFENGVVRADGQVVSLTGMNDPSR</sequence>
<protein>
    <submittedName>
        <fullName evidence="2">Type II secretory pathway pseudopilin PulG</fullName>
    </submittedName>
</protein>
<dbReference type="EMBL" id="JACHBX010000004">
    <property type="protein sequence ID" value="MBB6135788.1"/>
    <property type="molecule type" value="Genomic_DNA"/>
</dbReference>